<comment type="caution">
    <text evidence="5">The sequence shown here is derived from an EMBL/GenBank/DDBJ whole genome shotgun (WGS) entry which is preliminary data.</text>
</comment>
<dbReference type="RefSeq" id="WP_062412357.1">
    <property type="nucleotide sequence ID" value="NZ_JAJCIO010000015.1"/>
</dbReference>
<dbReference type="SUPFAM" id="SSF51206">
    <property type="entry name" value="cAMP-binding domain-like"/>
    <property type="match status" value="1"/>
</dbReference>
<dbReference type="InterPro" id="IPR036390">
    <property type="entry name" value="WH_DNA-bd_sf"/>
</dbReference>
<dbReference type="CDD" id="cd00038">
    <property type="entry name" value="CAP_ED"/>
    <property type="match status" value="1"/>
</dbReference>
<protein>
    <submittedName>
        <fullName evidence="5">Crp/Fnr family transcriptional regulator</fullName>
    </submittedName>
</protein>
<dbReference type="EMBL" id="JANGEW010000006">
    <property type="protein sequence ID" value="MCQ5342285.1"/>
    <property type="molecule type" value="Genomic_DNA"/>
</dbReference>
<dbReference type="SMART" id="SM00419">
    <property type="entry name" value="HTH_CRP"/>
    <property type="match status" value="1"/>
</dbReference>
<evidence type="ECO:0000256" key="1">
    <source>
        <dbReference type="ARBA" id="ARBA00023015"/>
    </source>
</evidence>
<dbReference type="Gene3D" id="1.10.10.10">
    <property type="entry name" value="Winged helix-like DNA-binding domain superfamily/Winged helix DNA-binding domain"/>
    <property type="match status" value="1"/>
</dbReference>
<proteinExistence type="predicted"/>
<keyword evidence="3" id="KW-0804">Transcription</keyword>
<dbReference type="Proteomes" id="UP001206692">
    <property type="component" value="Unassembled WGS sequence"/>
</dbReference>
<evidence type="ECO:0000313" key="6">
    <source>
        <dbReference type="Proteomes" id="UP001206692"/>
    </source>
</evidence>
<evidence type="ECO:0000256" key="3">
    <source>
        <dbReference type="ARBA" id="ARBA00023163"/>
    </source>
</evidence>
<dbReference type="InterPro" id="IPR018490">
    <property type="entry name" value="cNMP-bd_dom_sf"/>
</dbReference>
<reference evidence="5 6" key="1">
    <citation type="submission" date="2022-06" db="EMBL/GenBank/DDBJ databases">
        <title>Isolation of gut microbiota from human fecal samples.</title>
        <authorList>
            <person name="Pamer E.G."/>
            <person name="Barat B."/>
            <person name="Waligurski E."/>
            <person name="Medina S."/>
            <person name="Paddock L."/>
            <person name="Mostad J."/>
        </authorList>
    </citation>
    <scope>NUCLEOTIDE SEQUENCE [LARGE SCALE GENOMIC DNA]</scope>
    <source>
        <strain evidence="5 6">DFI.1.1</strain>
    </source>
</reference>
<accession>A0ABT1SQX8</accession>
<evidence type="ECO:0000256" key="2">
    <source>
        <dbReference type="ARBA" id="ARBA00023125"/>
    </source>
</evidence>
<dbReference type="InterPro" id="IPR012318">
    <property type="entry name" value="HTH_CRP"/>
</dbReference>
<evidence type="ECO:0000313" key="5">
    <source>
        <dbReference type="EMBL" id="MCQ5342285.1"/>
    </source>
</evidence>
<dbReference type="InterPro" id="IPR000595">
    <property type="entry name" value="cNMP-bd_dom"/>
</dbReference>
<gene>
    <name evidence="5" type="ORF">NE675_04450</name>
</gene>
<feature type="domain" description="HTH crp-type" evidence="4">
    <location>
        <begin position="144"/>
        <end position="214"/>
    </location>
</feature>
<organism evidence="5 6">
    <name type="scientific">Megasphaera massiliensis</name>
    <dbReference type="NCBI Taxonomy" id="1232428"/>
    <lineage>
        <taxon>Bacteria</taxon>
        <taxon>Bacillati</taxon>
        <taxon>Bacillota</taxon>
        <taxon>Negativicutes</taxon>
        <taxon>Veillonellales</taxon>
        <taxon>Veillonellaceae</taxon>
        <taxon>Megasphaera</taxon>
    </lineage>
</organism>
<keyword evidence="2" id="KW-0238">DNA-binding</keyword>
<dbReference type="SUPFAM" id="SSF46785">
    <property type="entry name" value="Winged helix' DNA-binding domain"/>
    <property type="match status" value="1"/>
</dbReference>
<dbReference type="Pfam" id="PF13545">
    <property type="entry name" value="HTH_Crp_2"/>
    <property type="match status" value="1"/>
</dbReference>
<sequence length="227" mass="26146">MAITPKYIFAEDFRDLEDYFLSCPHKTVAFDTGDYLWKPGEPYGRIHYLKTGVVQNYLEHEKGYRKILSFHAGGTVFPGFHYRKYRIEESLLSRALTPVEALEFTVDQFEAMFGENEDLRHHLIDWYGAYANLLIYDGAHQEFNSSLVKLCNLLYLLLLRERDERGQSLYNLSQEALADILGVSLINVTRNLTKLRRAGIITTSRKQIAVIDAERLMALCSGETLPL</sequence>
<dbReference type="PROSITE" id="PS51063">
    <property type="entry name" value="HTH_CRP_2"/>
    <property type="match status" value="1"/>
</dbReference>
<name>A0ABT1SQX8_9FIRM</name>
<evidence type="ECO:0000259" key="4">
    <source>
        <dbReference type="PROSITE" id="PS51063"/>
    </source>
</evidence>
<dbReference type="Gene3D" id="2.60.120.10">
    <property type="entry name" value="Jelly Rolls"/>
    <property type="match status" value="1"/>
</dbReference>
<keyword evidence="1" id="KW-0805">Transcription regulation</keyword>
<keyword evidence="6" id="KW-1185">Reference proteome</keyword>
<dbReference type="InterPro" id="IPR036388">
    <property type="entry name" value="WH-like_DNA-bd_sf"/>
</dbReference>
<dbReference type="InterPro" id="IPR014710">
    <property type="entry name" value="RmlC-like_jellyroll"/>
</dbReference>